<dbReference type="FunFam" id="1.10.10.10:FF:000211">
    <property type="entry name" value="Regulatory factor X, 6"/>
    <property type="match status" value="1"/>
</dbReference>
<dbReference type="InterPro" id="IPR036388">
    <property type="entry name" value="WH-like_DNA-bd_sf"/>
</dbReference>
<keyword evidence="13" id="KW-1185">Reference proteome</keyword>
<feature type="compositionally biased region" description="Basic and acidic residues" evidence="10">
    <location>
        <begin position="97"/>
        <end position="112"/>
    </location>
</feature>
<keyword evidence="3" id="KW-0221">Differentiation</keyword>
<dbReference type="Gene3D" id="1.10.10.10">
    <property type="entry name" value="Winged helix-like DNA-binding domain superfamily/Winged helix DNA-binding domain"/>
    <property type="match status" value="1"/>
</dbReference>
<dbReference type="InterPro" id="IPR036390">
    <property type="entry name" value="WH_DNA-bd_sf"/>
</dbReference>
<evidence type="ECO:0000256" key="3">
    <source>
        <dbReference type="ARBA" id="ARBA00022782"/>
    </source>
</evidence>
<dbReference type="AlphaFoldDB" id="A0AAN8KBL8"/>
<dbReference type="GO" id="GO:0000981">
    <property type="term" value="F:DNA-binding transcription factor activity, RNA polymerase II-specific"/>
    <property type="evidence" value="ECO:0007669"/>
    <property type="project" value="TreeGrafter"/>
</dbReference>
<keyword evidence="5" id="KW-0238">DNA-binding</keyword>
<feature type="region of interest" description="Disordered" evidence="10">
    <location>
        <begin position="39"/>
        <end position="66"/>
    </location>
</feature>
<evidence type="ECO:0000256" key="5">
    <source>
        <dbReference type="ARBA" id="ARBA00023125"/>
    </source>
</evidence>
<evidence type="ECO:0000256" key="6">
    <source>
        <dbReference type="ARBA" id="ARBA00023163"/>
    </source>
</evidence>
<protein>
    <recommendedName>
        <fullName evidence="8">DNA-binding protein RFX6</fullName>
    </recommendedName>
    <alternativeName>
        <fullName evidence="9">Regulatory factor X 6</fullName>
    </alternativeName>
</protein>
<dbReference type="Pfam" id="PF02257">
    <property type="entry name" value="RFX_DNA_binding"/>
    <property type="match status" value="1"/>
</dbReference>
<dbReference type="EMBL" id="JAZGQO010000002">
    <property type="protein sequence ID" value="KAK6189744.1"/>
    <property type="molecule type" value="Genomic_DNA"/>
</dbReference>
<feature type="compositionally biased region" description="Basic and acidic residues" evidence="10">
    <location>
        <begin position="120"/>
        <end position="136"/>
    </location>
</feature>
<dbReference type="PANTHER" id="PTHR12619:SF32">
    <property type="entry name" value="RFX-TYPE WINGED-HELIX DOMAIN-CONTAINING PROTEIN"/>
    <property type="match status" value="1"/>
</dbReference>
<evidence type="ECO:0000256" key="4">
    <source>
        <dbReference type="ARBA" id="ARBA00023015"/>
    </source>
</evidence>
<evidence type="ECO:0000313" key="13">
    <source>
        <dbReference type="Proteomes" id="UP001347796"/>
    </source>
</evidence>
<name>A0AAN8KBL8_PATCE</name>
<dbReference type="GO" id="GO:0000978">
    <property type="term" value="F:RNA polymerase II cis-regulatory region sequence-specific DNA binding"/>
    <property type="evidence" value="ECO:0007669"/>
    <property type="project" value="TreeGrafter"/>
</dbReference>
<dbReference type="InterPro" id="IPR039779">
    <property type="entry name" value="RFX-like"/>
</dbReference>
<organism evidence="12 13">
    <name type="scientific">Patella caerulea</name>
    <name type="common">Rayed Mediterranean limpet</name>
    <dbReference type="NCBI Taxonomy" id="87958"/>
    <lineage>
        <taxon>Eukaryota</taxon>
        <taxon>Metazoa</taxon>
        <taxon>Spiralia</taxon>
        <taxon>Lophotrochozoa</taxon>
        <taxon>Mollusca</taxon>
        <taxon>Gastropoda</taxon>
        <taxon>Patellogastropoda</taxon>
        <taxon>Patelloidea</taxon>
        <taxon>Patellidae</taxon>
        <taxon>Patella</taxon>
    </lineage>
</organism>
<evidence type="ECO:0000256" key="10">
    <source>
        <dbReference type="SAM" id="MobiDB-lite"/>
    </source>
</evidence>
<dbReference type="PANTHER" id="PTHR12619">
    <property type="entry name" value="RFX TRANSCRIPTION FACTOR FAMILY"/>
    <property type="match status" value="1"/>
</dbReference>
<dbReference type="Pfam" id="PF25340">
    <property type="entry name" value="BCD_RFX"/>
    <property type="match status" value="1"/>
</dbReference>
<keyword evidence="7" id="KW-0539">Nucleus</keyword>
<accession>A0AAN8KBL8</accession>
<dbReference type="Proteomes" id="UP001347796">
    <property type="component" value="Unassembled WGS sequence"/>
</dbReference>
<feature type="region of interest" description="Disordered" evidence="10">
    <location>
        <begin position="82"/>
        <end position="137"/>
    </location>
</feature>
<evidence type="ECO:0000256" key="9">
    <source>
        <dbReference type="ARBA" id="ARBA00077088"/>
    </source>
</evidence>
<sequence>MAVQSSCHSTHSVKDGYYTHHHDHHGCTPWTEVLQWPTEPQHHRHQQHHRQPSSDHPNQQHRRQALQDDLHQQYHRQPSLGDLHHRHSCQEGFHPPSPDDHCQTHENAEEQKQGSPTRTNYEEKEIEEKESVEPTQKHSQIAATLNWLNANYERSEGVCLPRCVLYTHYLDFCKKFLFHAAGAATFGKIIRQKFPKLTTRRLGTRGQSKYHYYGIGIKESSIYYHSVYSGRGLTRFSGTKMKTEGSNRKYSLSSKTGTLLPEFPDVDNLILAASIDTDKMKTFMMMYRTHCQRILDTIITANFEEVESFLLHFWQGMPDHLISLLDTSIISDVIALCDSILYKVLIDVLIPSTIQDMPESLGAEIESFIKHLPMWLEISLEDTPCHIQTVKLQVSRSFIQSVKRQLSFVHLAQTARSVLTNLESITNMVDDLTDVDLKEISDQAAFVQPADDKQREVIFDSLEEFLNLLNKQATVESFTEWMDELIERCVLQFPTKQNGGFHESKAADFLLQWSLIGSLIMRDLTLHSASSFGSFHLLHMMLDEYTFLVLETQNELIREHTLQTNLQKHMKTTEIIKMVSRVRAGSQSNSSPKAKGRKMDTRVPNDVNSFPEIPKDCEPHEDSSISDHGVFIRPIPLPSDRDVPYCYSTNYYRSLPCSPDTRFTHPRPYQTFNNGVFERPYLPQFGVSHTYSDYINNSSSFSSQRLSSAYHQEPHSYHGQNYTSYPALARSIPPVASSYWSPIESRPFPVPVVPESINEYSYGIGHDGYKKSGYTRNGIYPESVESSLPVSAFSSTVDSSQYIYDRPFYQDDCYSNNMSSGRPAYKHYFTQNTG</sequence>
<feature type="compositionally biased region" description="Basic and acidic residues" evidence="10">
    <location>
        <begin position="613"/>
        <end position="624"/>
    </location>
</feature>
<evidence type="ECO:0000256" key="1">
    <source>
        <dbReference type="ARBA" id="ARBA00004123"/>
    </source>
</evidence>
<evidence type="ECO:0000256" key="8">
    <source>
        <dbReference type="ARBA" id="ARBA00072476"/>
    </source>
</evidence>
<dbReference type="GO" id="GO:0030154">
    <property type="term" value="P:cell differentiation"/>
    <property type="evidence" value="ECO:0007669"/>
    <property type="project" value="UniProtKB-KW"/>
</dbReference>
<feature type="region of interest" description="Disordered" evidence="10">
    <location>
        <begin position="582"/>
        <end position="624"/>
    </location>
</feature>
<evidence type="ECO:0000313" key="12">
    <source>
        <dbReference type="EMBL" id="KAK6189744.1"/>
    </source>
</evidence>
<keyword evidence="6" id="KW-0804">Transcription</keyword>
<evidence type="ECO:0000256" key="7">
    <source>
        <dbReference type="ARBA" id="ARBA00023242"/>
    </source>
</evidence>
<dbReference type="InterPro" id="IPR057321">
    <property type="entry name" value="RFX1-4/6/8-like_BCD"/>
</dbReference>
<evidence type="ECO:0000259" key="11">
    <source>
        <dbReference type="PROSITE" id="PS51526"/>
    </source>
</evidence>
<proteinExistence type="predicted"/>
<comment type="caution">
    <text evidence="12">The sequence shown here is derived from an EMBL/GenBank/DDBJ whole genome shotgun (WGS) entry which is preliminary data.</text>
</comment>
<dbReference type="GO" id="GO:0005634">
    <property type="term" value="C:nucleus"/>
    <property type="evidence" value="ECO:0007669"/>
    <property type="project" value="UniProtKB-SubCell"/>
</dbReference>
<keyword evidence="2" id="KW-0217">Developmental protein</keyword>
<dbReference type="PROSITE" id="PS51526">
    <property type="entry name" value="RFX_DBD"/>
    <property type="match status" value="1"/>
</dbReference>
<evidence type="ECO:0000256" key="2">
    <source>
        <dbReference type="ARBA" id="ARBA00022473"/>
    </source>
</evidence>
<dbReference type="InterPro" id="IPR003150">
    <property type="entry name" value="DNA-bd_RFX"/>
</dbReference>
<feature type="domain" description="RFX-type winged-helix" evidence="11">
    <location>
        <begin position="144"/>
        <end position="219"/>
    </location>
</feature>
<keyword evidence="4" id="KW-0805">Transcription regulation</keyword>
<gene>
    <name evidence="12" type="ORF">SNE40_001742</name>
</gene>
<comment type="subcellular location">
    <subcellularLocation>
        <location evidence="1">Nucleus</location>
    </subcellularLocation>
</comment>
<feature type="compositionally biased region" description="Basic residues" evidence="10">
    <location>
        <begin position="42"/>
        <end position="51"/>
    </location>
</feature>
<reference evidence="12 13" key="1">
    <citation type="submission" date="2024-01" db="EMBL/GenBank/DDBJ databases">
        <title>The genome of the rayed Mediterranean limpet Patella caerulea (Linnaeus, 1758).</title>
        <authorList>
            <person name="Anh-Thu Weber A."/>
            <person name="Halstead-Nussloch G."/>
        </authorList>
    </citation>
    <scope>NUCLEOTIDE SEQUENCE [LARGE SCALE GENOMIC DNA]</scope>
    <source>
        <strain evidence="12">AATW-2023a</strain>
        <tissue evidence="12">Whole specimen</tissue>
    </source>
</reference>
<dbReference type="SUPFAM" id="SSF46785">
    <property type="entry name" value="Winged helix' DNA-binding domain"/>
    <property type="match status" value="1"/>
</dbReference>